<name>A0A6A4LKX2_9ERIC</name>
<dbReference type="FunFam" id="1.10.10.750:FF:000011">
    <property type="entry name" value="TBC1 domain family member 2B-like"/>
    <property type="match status" value="1"/>
</dbReference>
<dbReference type="FunFam" id="1.10.8.270:FF:000016">
    <property type="entry name" value="TBC1 domain family member 2A"/>
    <property type="match status" value="1"/>
</dbReference>
<dbReference type="Gene3D" id="1.10.10.750">
    <property type="entry name" value="Ypt/Rab-GAP domain of gyp1p, domain 1"/>
    <property type="match status" value="1"/>
</dbReference>
<dbReference type="InterPro" id="IPR050302">
    <property type="entry name" value="Rab_GAP_TBC_domain"/>
</dbReference>
<accession>A0A6A4LKX2</accession>
<dbReference type="SUPFAM" id="SSF47923">
    <property type="entry name" value="Ypt/Rab-GAP domain of gyp1p"/>
    <property type="match status" value="2"/>
</dbReference>
<dbReference type="GO" id="GO:0005096">
    <property type="term" value="F:GTPase activator activity"/>
    <property type="evidence" value="ECO:0007669"/>
    <property type="project" value="TreeGrafter"/>
</dbReference>
<dbReference type="Gene3D" id="1.10.8.270">
    <property type="entry name" value="putative rabgap domain of human tbc1 domain family member 14 like domains"/>
    <property type="match status" value="1"/>
</dbReference>
<dbReference type="OrthoDB" id="294251at2759"/>
<organism evidence="2 3">
    <name type="scientific">Rhododendron williamsianum</name>
    <dbReference type="NCBI Taxonomy" id="262921"/>
    <lineage>
        <taxon>Eukaryota</taxon>
        <taxon>Viridiplantae</taxon>
        <taxon>Streptophyta</taxon>
        <taxon>Embryophyta</taxon>
        <taxon>Tracheophyta</taxon>
        <taxon>Spermatophyta</taxon>
        <taxon>Magnoliopsida</taxon>
        <taxon>eudicotyledons</taxon>
        <taxon>Gunneridae</taxon>
        <taxon>Pentapetalae</taxon>
        <taxon>asterids</taxon>
        <taxon>Ericales</taxon>
        <taxon>Ericaceae</taxon>
        <taxon>Ericoideae</taxon>
        <taxon>Rhodoreae</taxon>
        <taxon>Rhododendron</taxon>
    </lineage>
</organism>
<evidence type="ECO:0000313" key="2">
    <source>
        <dbReference type="EMBL" id="KAE9457952.1"/>
    </source>
</evidence>
<dbReference type="AlphaFoldDB" id="A0A6A4LKX2"/>
<reference evidence="2 3" key="1">
    <citation type="journal article" date="2019" name="Genome Biol. Evol.">
        <title>The Rhododendron genome and chromosomal organization provide insight into shared whole-genome duplications across the heath family (Ericaceae).</title>
        <authorList>
            <person name="Soza V.L."/>
            <person name="Lindsley D."/>
            <person name="Waalkes A."/>
            <person name="Ramage E."/>
            <person name="Patwardhan R.P."/>
            <person name="Burton J.N."/>
            <person name="Adey A."/>
            <person name="Kumar A."/>
            <person name="Qiu R."/>
            <person name="Shendure J."/>
            <person name="Hall B."/>
        </authorList>
    </citation>
    <scope>NUCLEOTIDE SEQUENCE [LARGE SCALE GENOMIC DNA]</scope>
    <source>
        <strain evidence="2">RSF 1966-606</strain>
    </source>
</reference>
<protein>
    <recommendedName>
        <fullName evidence="1">Rab-GAP TBC domain-containing protein</fullName>
    </recommendedName>
</protein>
<dbReference type="PANTHER" id="PTHR47219:SF20">
    <property type="entry name" value="TBC1 DOMAIN FAMILY MEMBER 2B"/>
    <property type="match status" value="1"/>
</dbReference>
<dbReference type="GO" id="GO:0031267">
    <property type="term" value="F:small GTPase binding"/>
    <property type="evidence" value="ECO:0007669"/>
    <property type="project" value="TreeGrafter"/>
</dbReference>
<dbReference type="Pfam" id="PF00566">
    <property type="entry name" value="RabGAP-TBC"/>
    <property type="match status" value="1"/>
</dbReference>
<dbReference type="InterPro" id="IPR000195">
    <property type="entry name" value="Rab-GAP-TBC_dom"/>
</dbReference>
<keyword evidence="3" id="KW-1185">Reference proteome</keyword>
<dbReference type="InterPro" id="IPR035969">
    <property type="entry name" value="Rab-GAP_TBC_sf"/>
</dbReference>
<dbReference type="Proteomes" id="UP000428333">
    <property type="component" value="Linkage Group LG06"/>
</dbReference>
<dbReference type="Gene3D" id="1.10.472.80">
    <property type="entry name" value="Ypt/Rab-GAP domain of gyp1p, domain 3"/>
    <property type="match status" value="1"/>
</dbReference>
<sequence>MYGIQSRRDLALEIQAQIPILRPSIHARRANLTVKFQDIYGFLVEGNVDDVNVLNEVREKVRQQGRVWWALEASKGANWYLQTHASSTLKASLKFSALGNAITLKRLIRKGIPPVLRPKVWFSLSGAAKKKSTAPESYYDDLIKAVDENIIVDLPRTFPGHQWLDTQEGQGALRRVLVGYSFRDSDVGYCQGLNYVAALLLLVMKTEEDAFWMLAVLLENVLVNDCYTTNLSGCHVEQRVFKDLLIKNCPSLEEEKFRIAAHLDALEFDVSLVATEWFLCLFSKSLPSEMKEEELILAQHVGDVIDILQKTTHHLFDPDELLTVAFDKIGSMTTTTISKQRKKQEPAVMAELDLRLKRLNSLNEDEK</sequence>
<evidence type="ECO:0000259" key="1">
    <source>
        <dbReference type="PROSITE" id="PS50086"/>
    </source>
</evidence>
<proteinExistence type="predicted"/>
<dbReference type="SMART" id="SM00164">
    <property type="entry name" value="TBC"/>
    <property type="match status" value="1"/>
</dbReference>
<feature type="non-terminal residue" evidence="2">
    <location>
        <position position="1"/>
    </location>
</feature>
<gene>
    <name evidence="2" type="ORF">C3L33_10145</name>
</gene>
<comment type="caution">
    <text evidence="2">The sequence shown here is derived from an EMBL/GenBank/DDBJ whole genome shotgun (WGS) entry which is preliminary data.</text>
</comment>
<feature type="domain" description="Rab-GAP TBC" evidence="1">
    <location>
        <begin position="111"/>
        <end position="309"/>
    </location>
</feature>
<dbReference type="PROSITE" id="PS50086">
    <property type="entry name" value="TBC_RABGAP"/>
    <property type="match status" value="1"/>
</dbReference>
<dbReference type="PANTHER" id="PTHR47219">
    <property type="entry name" value="RAB GTPASE-ACTIVATING PROTEIN 1-LIKE"/>
    <property type="match status" value="1"/>
</dbReference>
<evidence type="ECO:0000313" key="3">
    <source>
        <dbReference type="Proteomes" id="UP000428333"/>
    </source>
</evidence>
<dbReference type="EMBL" id="QEFC01001449">
    <property type="protein sequence ID" value="KAE9457952.1"/>
    <property type="molecule type" value="Genomic_DNA"/>
</dbReference>